<dbReference type="Proteomes" id="UP000768646">
    <property type="component" value="Unassembled WGS sequence"/>
</dbReference>
<evidence type="ECO:0000313" key="1">
    <source>
        <dbReference type="EMBL" id="KAG4304101.1"/>
    </source>
</evidence>
<protein>
    <submittedName>
        <fullName evidence="1">Uncharacterized protein</fullName>
    </submittedName>
</protein>
<organism evidence="1 2">
    <name type="scientific">Pneumocystis oryctolagi</name>
    <dbReference type="NCBI Taxonomy" id="42067"/>
    <lineage>
        <taxon>Eukaryota</taxon>
        <taxon>Fungi</taxon>
        <taxon>Dikarya</taxon>
        <taxon>Ascomycota</taxon>
        <taxon>Taphrinomycotina</taxon>
        <taxon>Pneumocystomycetes</taxon>
        <taxon>Pneumocystaceae</taxon>
        <taxon>Pneumocystis</taxon>
    </lineage>
</organism>
<name>A0ACB7C979_9ASCO</name>
<accession>A0ACB7C979</accession>
<keyword evidence="2" id="KW-1185">Reference proteome</keyword>
<reference evidence="1 2" key="1">
    <citation type="journal article" date="2021" name="Commun. Biol.">
        <title>Genomic insights into the host specific adaptation of the Pneumocystis genus.</title>
        <authorList>
            <person name="Cisse O.H."/>
            <person name="Ma L."/>
            <person name="Dekker J.P."/>
            <person name="Khil P.P."/>
            <person name="Youn J.-H."/>
            <person name="Brenchley J.M."/>
            <person name="Blair R."/>
            <person name="Pahar B."/>
            <person name="Chabe M."/>
            <person name="Van Rompay K.K.A."/>
            <person name="Keesler R."/>
            <person name="Sukura A."/>
            <person name="Hirsch V."/>
            <person name="Kutty G."/>
            <person name="Liu Y."/>
            <person name="Peng L."/>
            <person name="Chen J."/>
            <person name="Song J."/>
            <person name="Weissenbacher-Lang C."/>
            <person name="Xu J."/>
            <person name="Upham N.S."/>
            <person name="Stajich J.E."/>
            <person name="Cuomo C.A."/>
            <person name="Cushion M.T."/>
            <person name="Kovacs J.A."/>
        </authorList>
    </citation>
    <scope>NUCLEOTIDE SEQUENCE [LARGE SCALE GENOMIC DNA]</scope>
    <source>
        <strain evidence="1 2">RABM</strain>
    </source>
</reference>
<proteinExistence type="predicted"/>
<comment type="caution">
    <text evidence="1">The sequence shown here is derived from an EMBL/GenBank/DDBJ whole genome shotgun (WGS) entry which is preliminary data.</text>
</comment>
<dbReference type="EMBL" id="JABTEG010000011">
    <property type="protein sequence ID" value="KAG4304101.1"/>
    <property type="molecule type" value="Genomic_DNA"/>
</dbReference>
<evidence type="ECO:0000313" key="2">
    <source>
        <dbReference type="Proteomes" id="UP000768646"/>
    </source>
</evidence>
<sequence>MDVVLNIFDDYILDDLYNSISKARPFRLFYTRFFDKTGLFTNISFIHRDTIYRQGKDLRDEQS</sequence>
<gene>
    <name evidence="1" type="ORF">PORY_002465</name>
</gene>